<keyword evidence="3" id="KW-1185">Reference proteome</keyword>
<name>Q7R6Z7_PLAYO</name>
<dbReference type="PaxDb" id="73239-Q7R6Z7"/>
<dbReference type="AlphaFoldDB" id="Q7R6Z7"/>
<dbReference type="EMBL" id="AABL01002925">
    <property type="protein sequence ID" value="EAA20324.1"/>
    <property type="molecule type" value="Genomic_DNA"/>
</dbReference>
<comment type="caution">
    <text evidence="2">The sequence shown here is derived from an EMBL/GenBank/DDBJ whole genome shotgun (WGS) entry which is preliminary data.</text>
</comment>
<gene>
    <name evidence="2" type="ORF">PY07793</name>
</gene>
<proteinExistence type="predicted"/>
<dbReference type="InParanoid" id="Q7R6Z7"/>
<evidence type="ECO:0000313" key="2">
    <source>
        <dbReference type="EMBL" id="EAA20324.1"/>
    </source>
</evidence>
<feature type="compositionally biased region" description="Low complexity" evidence="1">
    <location>
        <begin position="72"/>
        <end position="81"/>
    </location>
</feature>
<accession>Q7R6Z7</accession>
<organism evidence="2 3">
    <name type="scientific">Plasmodium yoelii yoelii</name>
    <dbReference type="NCBI Taxonomy" id="73239"/>
    <lineage>
        <taxon>Eukaryota</taxon>
        <taxon>Sar</taxon>
        <taxon>Alveolata</taxon>
        <taxon>Apicomplexa</taxon>
        <taxon>Aconoidasida</taxon>
        <taxon>Haemosporida</taxon>
        <taxon>Plasmodiidae</taxon>
        <taxon>Plasmodium</taxon>
        <taxon>Plasmodium (Vinckeia)</taxon>
    </lineage>
</organism>
<feature type="compositionally biased region" description="Basic residues" evidence="1">
    <location>
        <begin position="86"/>
        <end position="97"/>
    </location>
</feature>
<dbReference type="Proteomes" id="UP000008553">
    <property type="component" value="Unassembled WGS sequence"/>
</dbReference>
<sequence>MDGYLRRDRQRAGGQSAGSRGAGNDAPGPPAELRARRMGIPHRRRSLGGTGWQAARLLAARVAARRLAARLRPASPGLPRLPGGGRRFRSHGRAGQP</sequence>
<feature type="compositionally biased region" description="Low complexity" evidence="1">
    <location>
        <begin position="12"/>
        <end position="23"/>
    </location>
</feature>
<reference evidence="2 3" key="1">
    <citation type="journal article" date="2002" name="Nature">
        <title>Genome sequence and comparative analysis of the model rodent malaria parasite Plasmodium yoelii yoelii.</title>
        <authorList>
            <person name="Carlton J.M."/>
            <person name="Angiuoli S.V."/>
            <person name="Suh B.B."/>
            <person name="Kooij T.W."/>
            <person name="Pertea M."/>
            <person name="Silva J.C."/>
            <person name="Ermolaeva M.D."/>
            <person name="Allen J.E."/>
            <person name="Selengut J.D."/>
            <person name="Koo H.L."/>
            <person name="Peterson J.D."/>
            <person name="Pop M."/>
            <person name="Kosack D.S."/>
            <person name="Shumway M.F."/>
            <person name="Bidwell S.L."/>
            <person name="Shallom S.J."/>
            <person name="van Aken S.E."/>
            <person name="Riedmuller S.B."/>
            <person name="Feldblyum T.V."/>
            <person name="Cho J.K."/>
            <person name="Quackenbush J."/>
            <person name="Sedegah M."/>
            <person name="Shoaibi A."/>
            <person name="Cummings L.M."/>
            <person name="Florens L."/>
            <person name="Yates J.R."/>
            <person name="Raine J.D."/>
            <person name="Sinden R.E."/>
            <person name="Harris M.A."/>
            <person name="Cunningham D.A."/>
            <person name="Preiser P.R."/>
            <person name="Bergman L.W."/>
            <person name="Vaidya A.B."/>
            <person name="van Lin L.H."/>
            <person name="Janse C.J."/>
            <person name="Waters A.P."/>
            <person name="Smith H.O."/>
            <person name="White O.R."/>
            <person name="Salzberg S.L."/>
            <person name="Venter J.C."/>
            <person name="Fraser C.M."/>
            <person name="Hoffman S.L."/>
            <person name="Gardner M.J."/>
            <person name="Carucci D.J."/>
        </authorList>
    </citation>
    <scope>NUCLEOTIDE SEQUENCE [LARGE SCALE GENOMIC DNA]</scope>
    <source>
        <strain evidence="2 3">17XNL</strain>
    </source>
</reference>
<feature type="region of interest" description="Disordered" evidence="1">
    <location>
        <begin position="1"/>
        <end position="49"/>
    </location>
</feature>
<feature type="compositionally biased region" description="Basic and acidic residues" evidence="1">
    <location>
        <begin position="1"/>
        <end position="11"/>
    </location>
</feature>
<feature type="compositionally biased region" description="Basic residues" evidence="1">
    <location>
        <begin position="36"/>
        <end position="46"/>
    </location>
</feature>
<protein>
    <submittedName>
        <fullName evidence="2">Uncharacterized protein</fullName>
    </submittedName>
</protein>
<evidence type="ECO:0000313" key="3">
    <source>
        <dbReference type="Proteomes" id="UP000008553"/>
    </source>
</evidence>
<feature type="region of interest" description="Disordered" evidence="1">
    <location>
        <begin position="72"/>
        <end position="97"/>
    </location>
</feature>
<evidence type="ECO:0000256" key="1">
    <source>
        <dbReference type="SAM" id="MobiDB-lite"/>
    </source>
</evidence>